<organism evidence="1">
    <name type="scientific">Lyngbya confervoides BDU141951</name>
    <dbReference type="NCBI Taxonomy" id="1574623"/>
    <lineage>
        <taxon>Bacteria</taxon>
        <taxon>Bacillati</taxon>
        <taxon>Cyanobacteriota</taxon>
        <taxon>Cyanophyceae</taxon>
        <taxon>Oscillatoriophycideae</taxon>
        <taxon>Oscillatoriales</taxon>
        <taxon>Microcoleaceae</taxon>
        <taxon>Lyngbya</taxon>
    </lineage>
</organism>
<protein>
    <submittedName>
        <fullName evidence="1">DUF547 domain-containing protein</fullName>
    </submittedName>
</protein>
<comment type="caution">
    <text evidence="1">The sequence shown here is derived from an EMBL/GenBank/DDBJ whole genome shotgun (WGS) entry which is preliminary data.</text>
</comment>
<gene>
    <name evidence="1" type="ORF">QQ91_016230</name>
</gene>
<name>A0A0C1URK8_9CYAN</name>
<dbReference type="PANTHER" id="PTHR46361:SF3">
    <property type="entry name" value="ELECTRON CARRIER_ PROTEIN DISULFIDE OXIDOREDUCTASE"/>
    <property type="match status" value="1"/>
</dbReference>
<dbReference type="InterPro" id="IPR006869">
    <property type="entry name" value="DUF547"/>
</dbReference>
<reference evidence="1" key="1">
    <citation type="submission" date="2014-11" db="EMBL/GenBank/DDBJ databases">
        <authorList>
            <person name="Malar M.C."/>
            <person name="Sen D."/>
            <person name="Tripathy S."/>
        </authorList>
    </citation>
    <scope>NUCLEOTIDE SEQUENCE</scope>
    <source>
        <strain evidence="1">BDU141951</strain>
    </source>
</reference>
<proteinExistence type="predicted"/>
<dbReference type="EMBL" id="JTHE02000003">
    <property type="protein sequence ID" value="NEV68662.1"/>
    <property type="molecule type" value="Genomic_DNA"/>
</dbReference>
<dbReference type="Pfam" id="PF04784">
    <property type="entry name" value="DUF547"/>
    <property type="match status" value="1"/>
</dbReference>
<dbReference type="PANTHER" id="PTHR46361">
    <property type="entry name" value="ELECTRON CARRIER/ PROTEIN DISULFIDE OXIDOREDUCTASE"/>
    <property type="match status" value="1"/>
</dbReference>
<sequence>MPDFAPWDTMLKRYVNDCGQVDYAAWQSESYPELDAWLESLSVSELSTLERDEAIALLLNLYNALTIRQVLQKYPIASIRPTFLGVPNWLVFLRFFNRTVYHLNEQPLSLNGIEHGLLRARFSDPRIHFALVCASVGCPLLRTEAYEPARLAEQLTEDVRRFIGNDDKVRYDATQQTLYCSKIFQWYATDFLTVADSMPDYICQHRPELNLPERVTVQFLPYSWALNQRTSS</sequence>
<dbReference type="AlphaFoldDB" id="A0A0C1URK8"/>
<reference evidence="1" key="3">
    <citation type="submission" date="2020-02" db="EMBL/GenBank/DDBJ databases">
        <authorList>
            <person name="Sarangi A.N."/>
            <person name="Ghosh S."/>
            <person name="Mukherjee M."/>
            <person name="Tripathy S."/>
        </authorList>
    </citation>
    <scope>NUCLEOTIDE SEQUENCE</scope>
    <source>
        <strain evidence="1">BDU141951</strain>
    </source>
</reference>
<reference evidence="1" key="2">
    <citation type="journal article" date="2015" name="Genome Announc.">
        <title>Draft Genome Sequence of Filamentous Marine Cyanobacterium Lyngbya confervoides Strain BDU141951.</title>
        <authorList>
            <person name="Chandrababunaidu M.M."/>
            <person name="Sen D."/>
            <person name="Tripathy S."/>
        </authorList>
    </citation>
    <scope>NUCLEOTIDE SEQUENCE</scope>
    <source>
        <strain evidence="1">BDU141951</strain>
    </source>
</reference>
<evidence type="ECO:0000313" key="1">
    <source>
        <dbReference type="EMBL" id="NEV68662.1"/>
    </source>
</evidence>
<accession>A0A0C1URK8</accession>